<comment type="caution">
    <text evidence="2">The sequence shown here is derived from an EMBL/GenBank/DDBJ whole genome shotgun (WGS) entry which is preliminary data.</text>
</comment>
<gene>
    <name evidence="2" type="ORF">CORC01_00506</name>
</gene>
<name>A0A1G4BSD1_9PEZI</name>
<feature type="chain" id="PRO_5009603259" evidence="1">
    <location>
        <begin position="17"/>
        <end position="90"/>
    </location>
</feature>
<accession>A0A1G4BSD1</accession>
<protein>
    <submittedName>
        <fullName evidence="2">Uncharacterized protein</fullName>
    </submittedName>
</protein>
<proteinExistence type="predicted"/>
<dbReference type="GeneID" id="34553673"/>
<dbReference type="AlphaFoldDB" id="A0A1G4BSD1"/>
<dbReference type="EMBL" id="MJBS01000003">
    <property type="protein sequence ID" value="OHF04167.1"/>
    <property type="molecule type" value="Genomic_DNA"/>
</dbReference>
<dbReference type="Proteomes" id="UP000176998">
    <property type="component" value="Unassembled WGS sequence"/>
</dbReference>
<organism evidence="2 3">
    <name type="scientific">Colletotrichum orchidophilum</name>
    <dbReference type="NCBI Taxonomy" id="1209926"/>
    <lineage>
        <taxon>Eukaryota</taxon>
        <taxon>Fungi</taxon>
        <taxon>Dikarya</taxon>
        <taxon>Ascomycota</taxon>
        <taxon>Pezizomycotina</taxon>
        <taxon>Sordariomycetes</taxon>
        <taxon>Hypocreomycetidae</taxon>
        <taxon>Glomerellales</taxon>
        <taxon>Glomerellaceae</taxon>
        <taxon>Colletotrichum</taxon>
    </lineage>
</organism>
<evidence type="ECO:0000313" key="3">
    <source>
        <dbReference type="Proteomes" id="UP000176998"/>
    </source>
</evidence>
<keyword evidence="3" id="KW-1185">Reference proteome</keyword>
<keyword evidence="1" id="KW-0732">Signal</keyword>
<evidence type="ECO:0000256" key="1">
    <source>
        <dbReference type="SAM" id="SignalP"/>
    </source>
</evidence>
<evidence type="ECO:0000313" key="2">
    <source>
        <dbReference type="EMBL" id="OHF04167.1"/>
    </source>
</evidence>
<dbReference type="OrthoDB" id="4850698at2759"/>
<dbReference type="RefSeq" id="XP_022481302.1">
    <property type="nucleotide sequence ID" value="XM_022612163.1"/>
</dbReference>
<sequence length="90" mass="9862">MKFFLSLVVLAAAASAANPSLLAKRAVYPQEGQVCCRHDGAKNCVRLPLLDPAIGVFRKFEVMWLTCLSEDLRGSQQRGLSTISDPQNIQ</sequence>
<reference evidence="2 3" key="1">
    <citation type="submission" date="2016-09" db="EMBL/GenBank/DDBJ databases">
        <authorList>
            <person name="Capua I."/>
            <person name="De Benedictis P."/>
            <person name="Joannis T."/>
            <person name="Lombin L.H."/>
            <person name="Cattoli G."/>
        </authorList>
    </citation>
    <scope>NUCLEOTIDE SEQUENCE [LARGE SCALE GENOMIC DNA]</scope>
    <source>
        <strain evidence="2 3">IMI 309357</strain>
    </source>
</reference>
<feature type="signal peptide" evidence="1">
    <location>
        <begin position="1"/>
        <end position="16"/>
    </location>
</feature>